<sequence length="102" mass="11263">MAQQVVTTRRKSQVDGPDYKGMLDDAASRKENPLHEEQSTGVLDKGKVLGKQEKGPEGDPPPTDANKPGPPDRPVHDRQIEEFIKGQHQSKKVVGIEEPTQK</sequence>
<gene>
    <name evidence="2" type="ORF">N658DRAFT_483703</name>
</gene>
<proteinExistence type="predicted"/>
<feature type="compositionally biased region" description="Basic and acidic residues" evidence="1">
    <location>
        <begin position="17"/>
        <end position="57"/>
    </location>
</feature>
<feature type="compositionally biased region" description="Pro residues" evidence="1">
    <location>
        <begin position="58"/>
        <end position="72"/>
    </location>
</feature>
<comment type="caution">
    <text evidence="2">The sequence shown here is derived from an EMBL/GenBank/DDBJ whole genome shotgun (WGS) entry which is preliminary data.</text>
</comment>
<name>A0AAN6T5E2_9PEZI</name>
<dbReference type="Proteomes" id="UP001305647">
    <property type="component" value="Unassembled WGS sequence"/>
</dbReference>
<keyword evidence="3" id="KW-1185">Reference proteome</keyword>
<organism evidence="2 3">
    <name type="scientific">Parathielavia hyrcaniae</name>
    <dbReference type="NCBI Taxonomy" id="113614"/>
    <lineage>
        <taxon>Eukaryota</taxon>
        <taxon>Fungi</taxon>
        <taxon>Dikarya</taxon>
        <taxon>Ascomycota</taxon>
        <taxon>Pezizomycotina</taxon>
        <taxon>Sordariomycetes</taxon>
        <taxon>Sordariomycetidae</taxon>
        <taxon>Sordariales</taxon>
        <taxon>Chaetomiaceae</taxon>
        <taxon>Parathielavia</taxon>
    </lineage>
</organism>
<protein>
    <submittedName>
        <fullName evidence="2">Uncharacterized protein</fullName>
    </submittedName>
</protein>
<feature type="region of interest" description="Disordered" evidence="1">
    <location>
        <begin position="1"/>
        <end position="102"/>
    </location>
</feature>
<dbReference type="AlphaFoldDB" id="A0AAN6T5E2"/>
<evidence type="ECO:0000313" key="2">
    <source>
        <dbReference type="EMBL" id="KAK4104876.1"/>
    </source>
</evidence>
<reference evidence="2" key="2">
    <citation type="submission" date="2023-05" db="EMBL/GenBank/DDBJ databases">
        <authorList>
            <consortium name="Lawrence Berkeley National Laboratory"/>
            <person name="Steindorff A."/>
            <person name="Hensen N."/>
            <person name="Bonometti L."/>
            <person name="Westerberg I."/>
            <person name="Brannstrom I.O."/>
            <person name="Guillou S."/>
            <person name="Cros-Aarteil S."/>
            <person name="Calhoun S."/>
            <person name="Haridas S."/>
            <person name="Kuo A."/>
            <person name="Mondo S."/>
            <person name="Pangilinan J."/>
            <person name="Riley R."/>
            <person name="Labutti K."/>
            <person name="Andreopoulos B."/>
            <person name="Lipzen A."/>
            <person name="Chen C."/>
            <person name="Yanf M."/>
            <person name="Daum C."/>
            <person name="Ng V."/>
            <person name="Clum A."/>
            <person name="Ohm R."/>
            <person name="Martin F."/>
            <person name="Silar P."/>
            <person name="Natvig D."/>
            <person name="Lalanne C."/>
            <person name="Gautier V."/>
            <person name="Ament-Velasquez S.L."/>
            <person name="Kruys A."/>
            <person name="Hutchinson M.I."/>
            <person name="Powell A.J."/>
            <person name="Barry K."/>
            <person name="Miller A.N."/>
            <person name="Grigoriev I.V."/>
            <person name="Debuchy R."/>
            <person name="Gladieux P."/>
            <person name="Thoren M.H."/>
            <person name="Johannesson H."/>
        </authorList>
    </citation>
    <scope>NUCLEOTIDE SEQUENCE</scope>
    <source>
        <strain evidence="2">CBS 757.83</strain>
    </source>
</reference>
<accession>A0AAN6T5E2</accession>
<reference evidence="2" key="1">
    <citation type="journal article" date="2023" name="Mol. Phylogenet. Evol.">
        <title>Genome-scale phylogeny and comparative genomics of the fungal order Sordariales.</title>
        <authorList>
            <person name="Hensen N."/>
            <person name="Bonometti L."/>
            <person name="Westerberg I."/>
            <person name="Brannstrom I.O."/>
            <person name="Guillou S."/>
            <person name="Cros-Aarteil S."/>
            <person name="Calhoun S."/>
            <person name="Haridas S."/>
            <person name="Kuo A."/>
            <person name="Mondo S."/>
            <person name="Pangilinan J."/>
            <person name="Riley R."/>
            <person name="LaButti K."/>
            <person name="Andreopoulos B."/>
            <person name="Lipzen A."/>
            <person name="Chen C."/>
            <person name="Yan M."/>
            <person name="Daum C."/>
            <person name="Ng V."/>
            <person name="Clum A."/>
            <person name="Steindorff A."/>
            <person name="Ohm R.A."/>
            <person name="Martin F."/>
            <person name="Silar P."/>
            <person name="Natvig D.O."/>
            <person name="Lalanne C."/>
            <person name="Gautier V."/>
            <person name="Ament-Velasquez S.L."/>
            <person name="Kruys A."/>
            <person name="Hutchinson M.I."/>
            <person name="Powell A.J."/>
            <person name="Barry K."/>
            <person name="Miller A.N."/>
            <person name="Grigoriev I.V."/>
            <person name="Debuchy R."/>
            <person name="Gladieux P."/>
            <person name="Hiltunen Thoren M."/>
            <person name="Johannesson H."/>
        </authorList>
    </citation>
    <scope>NUCLEOTIDE SEQUENCE</scope>
    <source>
        <strain evidence="2">CBS 757.83</strain>
    </source>
</reference>
<evidence type="ECO:0000313" key="3">
    <source>
        <dbReference type="Proteomes" id="UP001305647"/>
    </source>
</evidence>
<dbReference type="EMBL" id="MU863626">
    <property type="protein sequence ID" value="KAK4104876.1"/>
    <property type="molecule type" value="Genomic_DNA"/>
</dbReference>
<evidence type="ECO:0000256" key="1">
    <source>
        <dbReference type="SAM" id="MobiDB-lite"/>
    </source>
</evidence>
<feature type="compositionally biased region" description="Basic and acidic residues" evidence="1">
    <location>
        <begin position="73"/>
        <end position="85"/>
    </location>
</feature>